<dbReference type="PANTHER" id="PTHR38645:SF1">
    <property type="entry name" value="YALI0F12243P"/>
    <property type="match status" value="1"/>
</dbReference>
<dbReference type="Proteomes" id="UP000275385">
    <property type="component" value="Unassembled WGS sequence"/>
</dbReference>
<comment type="caution">
    <text evidence="2">The sequence shown here is derived from an EMBL/GenBank/DDBJ whole genome shotgun (WGS) entry which is preliminary data.</text>
</comment>
<feature type="compositionally biased region" description="Polar residues" evidence="1">
    <location>
        <begin position="204"/>
        <end position="231"/>
    </location>
</feature>
<gene>
    <name evidence="2" type="ORF">DL546_004829</name>
</gene>
<feature type="region of interest" description="Disordered" evidence="1">
    <location>
        <begin position="76"/>
        <end position="124"/>
    </location>
</feature>
<dbReference type="AlphaFoldDB" id="A0A420YNC2"/>
<dbReference type="PANTHER" id="PTHR38645">
    <property type="entry name" value="CHROMOSOME 9, WHOLE GENOME SHOTGUN SEQUENCE"/>
    <property type="match status" value="1"/>
</dbReference>
<name>A0A420YNC2_9PEZI</name>
<protein>
    <submittedName>
        <fullName evidence="2">Uncharacterized protein</fullName>
    </submittedName>
</protein>
<dbReference type="OrthoDB" id="21418at2759"/>
<dbReference type="EMBL" id="QVQW01000001">
    <property type="protein sequence ID" value="RKU49389.1"/>
    <property type="molecule type" value="Genomic_DNA"/>
</dbReference>
<feature type="compositionally biased region" description="Gly residues" evidence="1">
    <location>
        <begin position="232"/>
        <end position="242"/>
    </location>
</feature>
<accession>A0A420YNC2</accession>
<sequence>MNSESPEQLLDAFKAAALSVTKLYKTSAAAQAKARADGYQDCLDDILSFLDKESIGLSDGDGWTIRKWATERLEGRDTATMDSDEEVDKSDAMSSPELHRSTTVRQASPAPIPNEAPLRGSAPPTVPVVEQVMEPMVEEQPSQQHQQQQQQQPRQQQPSRQQQHPPEPSFVVPSQDTFNFHLPSPYPYPPEGCLNIANLDLSDTHTTSNSTPASITRTARTRQGNPQRSGTRSGGNHLGRGAGQKRRLNLNLGEIFDLGSLGYGKDYPFGNGGGKRQRHT</sequence>
<evidence type="ECO:0000256" key="1">
    <source>
        <dbReference type="SAM" id="MobiDB-lite"/>
    </source>
</evidence>
<evidence type="ECO:0000313" key="3">
    <source>
        <dbReference type="Proteomes" id="UP000275385"/>
    </source>
</evidence>
<proteinExistence type="predicted"/>
<reference evidence="2 3" key="1">
    <citation type="submission" date="2018-08" db="EMBL/GenBank/DDBJ databases">
        <title>Draft genome of the lignicolous fungus Coniochaeta pulveracea.</title>
        <authorList>
            <person name="Borstlap C.J."/>
            <person name="De Witt R.N."/>
            <person name="Botha A."/>
            <person name="Volschenk H."/>
        </authorList>
    </citation>
    <scope>NUCLEOTIDE SEQUENCE [LARGE SCALE GENOMIC DNA]</scope>
    <source>
        <strain evidence="2 3">CAB683</strain>
    </source>
</reference>
<evidence type="ECO:0000313" key="2">
    <source>
        <dbReference type="EMBL" id="RKU49389.1"/>
    </source>
</evidence>
<organism evidence="2 3">
    <name type="scientific">Coniochaeta pulveracea</name>
    <dbReference type="NCBI Taxonomy" id="177199"/>
    <lineage>
        <taxon>Eukaryota</taxon>
        <taxon>Fungi</taxon>
        <taxon>Dikarya</taxon>
        <taxon>Ascomycota</taxon>
        <taxon>Pezizomycotina</taxon>
        <taxon>Sordariomycetes</taxon>
        <taxon>Sordariomycetidae</taxon>
        <taxon>Coniochaetales</taxon>
        <taxon>Coniochaetaceae</taxon>
        <taxon>Coniochaeta</taxon>
    </lineage>
</organism>
<keyword evidence="3" id="KW-1185">Reference proteome</keyword>
<feature type="region of interest" description="Disordered" evidence="1">
    <location>
        <begin position="136"/>
        <end position="185"/>
    </location>
</feature>
<feature type="compositionally biased region" description="Low complexity" evidence="1">
    <location>
        <begin position="136"/>
        <end position="164"/>
    </location>
</feature>
<feature type="region of interest" description="Disordered" evidence="1">
    <location>
        <begin position="204"/>
        <end position="244"/>
    </location>
</feature>